<reference evidence="5 6" key="1">
    <citation type="submission" date="2014-12" db="EMBL/GenBank/DDBJ databases">
        <title>Draft genome sequences of 29 type strains of Enterococci.</title>
        <authorList>
            <person name="Zhong Z."/>
            <person name="Sun Z."/>
            <person name="Liu W."/>
            <person name="Zhang W."/>
            <person name="Zhang H."/>
        </authorList>
    </citation>
    <scope>NUCLEOTIDE SEQUENCE [LARGE SCALE GENOMIC DNA]</scope>
    <source>
        <strain evidence="5 6">DSM 22801</strain>
    </source>
</reference>
<dbReference type="Gene3D" id="3.40.1410.10">
    <property type="entry name" value="Chorismate lyase-like"/>
    <property type="match status" value="1"/>
</dbReference>
<keyword evidence="2" id="KW-0238">DNA-binding</keyword>
<dbReference type="InterPro" id="IPR036388">
    <property type="entry name" value="WH-like_DNA-bd_sf"/>
</dbReference>
<dbReference type="InterPro" id="IPR028978">
    <property type="entry name" value="Chorismate_lyase_/UTRA_dom_sf"/>
</dbReference>
<evidence type="ECO:0000313" key="6">
    <source>
        <dbReference type="Proteomes" id="UP000183039"/>
    </source>
</evidence>
<dbReference type="SUPFAM" id="SSF46785">
    <property type="entry name" value="Winged helix' DNA-binding domain"/>
    <property type="match status" value="1"/>
</dbReference>
<dbReference type="InterPro" id="IPR000524">
    <property type="entry name" value="Tscrpt_reg_HTH_GntR"/>
</dbReference>
<name>A0AA91JQ34_9ENTE</name>
<dbReference type="Proteomes" id="UP000183039">
    <property type="component" value="Unassembled WGS sequence"/>
</dbReference>
<dbReference type="SUPFAM" id="SSF64288">
    <property type="entry name" value="Chorismate lyase-like"/>
    <property type="match status" value="1"/>
</dbReference>
<proteinExistence type="predicted"/>
<comment type="caution">
    <text evidence="5">The sequence shown here is derived from an EMBL/GenBank/DDBJ whole genome shotgun (WGS) entry which is preliminary data.</text>
</comment>
<evidence type="ECO:0000256" key="1">
    <source>
        <dbReference type="ARBA" id="ARBA00023015"/>
    </source>
</evidence>
<dbReference type="PANTHER" id="PTHR44846">
    <property type="entry name" value="MANNOSYL-D-GLYCERATE TRANSPORT/METABOLISM SYSTEM REPRESSOR MNGR-RELATED"/>
    <property type="match status" value="1"/>
</dbReference>
<gene>
    <name evidence="5" type="ORF">RV15_GL002754</name>
</gene>
<sequence>MDNMRRKSVLYLDVAEQIKADIMNGTYPVGSLLPTEAELERLFEVSKITVRRAIELLSSEELVEKKSGKGTTVLSNRPYNKLSKAGTFTEYLNDSGQKVAKKILKLETVTLMPDSPIYSCLGATAVKVSRLYTLDEQPYIYFNYYLPTTLVGVPLEDFEQESLYRIMDQHGIEIVKFEDSFQTIELTSEQQEILATSEKNGLKRIRKSMGLSGKIVEFSEAIYNTALYPYVIEYEA</sequence>
<evidence type="ECO:0000256" key="2">
    <source>
        <dbReference type="ARBA" id="ARBA00023125"/>
    </source>
</evidence>
<dbReference type="InterPro" id="IPR050679">
    <property type="entry name" value="Bact_HTH_transcr_reg"/>
</dbReference>
<accession>A0AA91JQ34</accession>
<dbReference type="EMBL" id="JXLC01000004">
    <property type="protein sequence ID" value="OJG92809.1"/>
    <property type="molecule type" value="Genomic_DNA"/>
</dbReference>
<dbReference type="Gene3D" id="1.10.10.10">
    <property type="entry name" value="Winged helix-like DNA-binding domain superfamily/Winged helix DNA-binding domain"/>
    <property type="match status" value="1"/>
</dbReference>
<protein>
    <submittedName>
        <fullName evidence="5">GntR family transcriptional regulator</fullName>
    </submittedName>
</protein>
<feature type="domain" description="HTH gntR-type" evidence="4">
    <location>
        <begin position="8"/>
        <end position="76"/>
    </location>
</feature>
<organism evidence="5 6">
    <name type="scientific">Enterococcus silesiacus</name>
    <dbReference type="NCBI Taxonomy" id="332949"/>
    <lineage>
        <taxon>Bacteria</taxon>
        <taxon>Bacillati</taxon>
        <taxon>Bacillota</taxon>
        <taxon>Bacilli</taxon>
        <taxon>Lactobacillales</taxon>
        <taxon>Enterococcaceae</taxon>
        <taxon>Enterococcus</taxon>
    </lineage>
</organism>
<evidence type="ECO:0000259" key="4">
    <source>
        <dbReference type="PROSITE" id="PS50949"/>
    </source>
</evidence>
<dbReference type="AlphaFoldDB" id="A0AA91JQ34"/>
<dbReference type="SMART" id="SM00345">
    <property type="entry name" value="HTH_GNTR"/>
    <property type="match status" value="1"/>
</dbReference>
<dbReference type="GO" id="GO:0003677">
    <property type="term" value="F:DNA binding"/>
    <property type="evidence" value="ECO:0007669"/>
    <property type="project" value="UniProtKB-KW"/>
</dbReference>
<dbReference type="Pfam" id="PF07702">
    <property type="entry name" value="UTRA"/>
    <property type="match status" value="1"/>
</dbReference>
<dbReference type="InterPro" id="IPR036390">
    <property type="entry name" value="WH_DNA-bd_sf"/>
</dbReference>
<keyword evidence="1" id="KW-0805">Transcription regulation</keyword>
<dbReference type="PROSITE" id="PS50949">
    <property type="entry name" value="HTH_GNTR"/>
    <property type="match status" value="1"/>
</dbReference>
<dbReference type="InterPro" id="IPR011663">
    <property type="entry name" value="UTRA"/>
</dbReference>
<dbReference type="CDD" id="cd07377">
    <property type="entry name" value="WHTH_GntR"/>
    <property type="match status" value="1"/>
</dbReference>
<dbReference type="SMART" id="SM00866">
    <property type="entry name" value="UTRA"/>
    <property type="match status" value="1"/>
</dbReference>
<evidence type="ECO:0000313" key="5">
    <source>
        <dbReference type="EMBL" id="OJG92809.1"/>
    </source>
</evidence>
<evidence type="ECO:0000256" key="3">
    <source>
        <dbReference type="ARBA" id="ARBA00023163"/>
    </source>
</evidence>
<keyword evidence="3" id="KW-0804">Transcription</keyword>
<dbReference type="PRINTS" id="PR00035">
    <property type="entry name" value="HTHGNTR"/>
</dbReference>
<dbReference type="PANTHER" id="PTHR44846:SF1">
    <property type="entry name" value="MANNOSYL-D-GLYCERATE TRANSPORT_METABOLISM SYSTEM REPRESSOR MNGR-RELATED"/>
    <property type="match status" value="1"/>
</dbReference>
<dbReference type="GO" id="GO:0045892">
    <property type="term" value="P:negative regulation of DNA-templated transcription"/>
    <property type="evidence" value="ECO:0007669"/>
    <property type="project" value="TreeGrafter"/>
</dbReference>
<dbReference type="GO" id="GO:0003700">
    <property type="term" value="F:DNA-binding transcription factor activity"/>
    <property type="evidence" value="ECO:0007669"/>
    <property type="project" value="InterPro"/>
</dbReference>
<dbReference type="Pfam" id="PF00392">
    <property type="entry name" value="GntR"/>
    <property type="match status" value="1"/>
</dbReference>